<sequence length="210" mass="24282">MSENIEIRILLTEAERTVTFSVDENATVGEMLYRDDIRLAREKMVESYGLRDTLLNARLYPNVDESAKIRDWIMRAKKLSKHTASIEYSPIDHNLMPITPIREQLEAGQVNARDALIAQEKVEELSKKQRHAKGKKGTSGKLIEREEFEEFKKDFEEVKGKHEKNTEDIKSKLDQLGINIQLQERKLDQLCIDIQASSVINSYAHYSFQS</sequence>
<name>A0A4P9YLM2_ROZAC</name>
<evidence type="ECO:0000313" key="1">
    <source>
        <dbReference type="EMBL" id="RKP20563.1"/>
    </source>
</evidence>
<evidence type="ECO:0000313" key="2">
    <source>
        <dbReference type="Proteomes" id="UP000281549"/>
    </source>
</evidence>
<dbReference type="Proteomes" id="UP000281549">
    <property type="component" value="Unassembled WGS sequence"/>
</dbReference>
<accession>A0A4P9YLM2</accession>
<gene>
    <name evidence="1" type="ORF">ROZALSC1DRAFT_21274</name>
</gene>
<organism evidence="1 2">
    <name type="scientific">Rozella allomycis (strain CSF55)</name>
    <dbReference type="NCBI Taxonomy" id="988480"/>
    <lineage>
        <taxon>Eukaryota</taxon>
        <taxon>Fungi</taxon>
        <taxon>Fungi incertae sedis</taxon>
        <taxon>Cryptomycota</taxon>
        <taxon>Cryptomycota incertae sedis</taxon>
        <taxon>Rozella</taxon>
    </lineage>
</organism>
<dbReference type="EMBL" id="ML005045">
    <property type="protein sequence ID" value="RKP20563.1"/>
    <property type="molecule type" value="Genomic_DNA"/>
</dbReference>
<protein>
    <submittedName>
        <fullName evidence="1">Uncharacterized protein</fullName>
    </submittedName>
</protein>
<reference evidence="2" key="1">
    <citation type="journal article" date="2018" name="Nat. Microbiol.">
        <title>Leveraging single-cell genomics to expand the fungal tree of life.</title>
        <authorList>
            <person name="Ahrendt S.R."/>
            <person name="Quandt C.A."/>
            <person name="Ciobanu D."/>
            <person name="Clum A."/>
            <person name="Salamov A."/>
            <person name="Andreopoulos B."/>
            <person name="Cheng J.F."/>
            <person name="Woyke T."/>
            <person name="Pelin A."/>
            <person name="Henrissat B."/>
            <person name="Reynolds N.K."/>
            <person name="Benny G.L."/>
            <person name="Smith M.E."/>
            <person name="James T.Y."/>
            <person name="Grigoriev I.V."/>
        </authorList>
    </citation>
    <scope>NUCLEOTIDE SEQUENCE [LARGE SCALE GENOMIC DNA]</scope>
    <source>
        <strain evidence="2">CSF55</strain>
    </source>
</reference>
<proteinExistence type="predicted"/>
<dbReference type="AlphaFoldDB" id="A0A4P9YLM2"/>